<dbReference type="InterPro" id="IPR027417">
    <property type="entry name" value="P-loop_NTPase"/>
</dbReference>
<evidence type="ECO:0000256" key="1">
    <source>
        <dbReference type="ARBA" id="ARBA00004127"/>
    </source>
</evidence>
<dbReference type="Proteomes" id="UP001632037">
    <property type="component" value="Unassembled WGS sequence"/>
</dbReference>
<feature type="signal peptide" evidence="5">
    <location>
        <begin position="1"/>
        <end position="24"/>
    </location>
</feature>
<dbReference type="PANTHER" id="PTHR24223:SF443">
    <property type="entry name" value="MULTIDRUG-RESISTANCE LIKE PROTEIN 1, ISOFORM I"/>
    <property type="match status" value="1"/>
</dbReference>
<comment type="subcellular location">
    <subcellularLocation>
        <location evidence="1">Endomembrane system</location>
        <topology evidence="1">Multi-pass membrane protein</topology>
    </subcellularLocation>
</comment>
<dbReference type="GO" id="GO:0005524">
    <property type="term" value="F:ATP binding"/>
    <property type="evidence" value="ECO:0007669"/>
    <property type="project" value="UniProtKB-KW"/>
</dbReference>
<dbReference type="EMBL" id="JBIMZQ010000022">
    <property type="protein sequence ID" value="KAL3664800.1"/>
    <property type="molecule type" value="Genomic_DNA"/>
</dbReference>
<evidence type="ECO:0008006" key="8">
    <source>
        <dbReference type="Google" id="ProtNLM"/>
    </source>
</evidence>
<dbReference type="Gene3D" id="3.40.50.300">
    <property type="entry name" value="P-loop containing nucleotide triphosphate hydrolases"/>
    <property type="match status" value="1"/>
</dbReference>
<dbReference type="InterPro" id="IPR050173">
    <property type="entry name" value="ABC_transporter_C-like"/>
</dbReference>
<evidence type="ECO:0000256" key="5">
    <source>
        <dbReference type="SAM" id="SignalP"/>
    </source>
</evidence>
<protein>
    <recommendedName>
        <fullName evidence="8">ABC transporter domain-containing protein</fullName>
    </recommendedName>
</protein>
<accession>A0ABD3FCY6</accession>
<reference evidence="6 7" key="1">
    <citation type="submission" date="2024-09" db="EMBL/GenBank/DDBJ databases">
        <title>Genome sequencing and assembly of Phytophthora oleae, isolate VK10A, causative agent of rot of olive drupes.</title>
        <authorList>
            <person name="Conti Taguali S."/>
            <person name="Riolo M."/>
            <person name="La Spada F."/>
            <person name="Cacciola S.O."/>
            <person name="Dionisio G."/>
        </authorList>
    </citation>
    <scope>NUCLEOTIDE SEQUENCE [LARGE SCALE GENOMIC DNA]</scope>
    <source>
        <strain evidence="6 7">VK10A</strain>
    </source>
</reference>
<keyword evidence="4" id="KW-0067">ATP-binding</keyword>
<dbReference type="GO" id="GO:0012505">
    <property type="term" value="C:endomembrane system"/>
    <property type="evidence" value="ECO:0007669"/>
    <property type="project" value="UniProtKB-SubCell"/>
</dbReference>
<proteinExistence type="predicted"/>
<sequence length="116" mass="13167">MAKTLAWASDRWCAWCALLHHARIVVFDEATAAIDHRTDQKQQRVIRTAFATSTVLTIARRLDTILDADCVLVLDGGRVEFAPPAELVNKAHDHFFELVRNGGYLDRFKQSQDLFV</sequence>
<evidence type="ECO:0000256" key="2">
    <source>
        <dbReference type="ARBA" id="ARBA00022737"/>
    </source>
</evidence>
<organism evidence="6 7">
    <name type="scientific">Phytophthora oleae</name>
    <dbReference type="NCBI Taxonomy" id="2107226"/>
    <lineage>
        <taxon>Eukaryota</taxon>
        <taxon>Sar</taxon>
        <taxon>Stramenopiles</taxon>
        <taxon>Oomycota</taxon>
        <taxon>Peronosporomycetes</taxon>
        <taxon>Peronosporales</taxon>
        <taxon>Peronosporaceae</taxon>
        <taxon>Phytophthora</taxon>
    </lineage>
</organism>
<keyword evidence="7" id="KW-1185">Reference proteome</keyword>
<evidence type="ECO:0000256" key="3">
    <source>
        <dbReference type="ARBA" id="ARBA00022741"/>
    </source>
</evidence>
<feature type="chain" id="PRO_5044871474" description="ABC transporter domain-containing protein" evidence="5">
    <location>
        <begin position="25"/>
        <end position="116"/>
    </location>
</feature>
<evidence type="ECO:0000313" key="6">
    <source>
        <dbReference type="EMBL" id="KAL3664800.1"/>
    </source>
</evidence>
<keyword evidence="3" id="KW-0547">Nucleotide-binding</keyword>
<keyword evidence="5" id="KW-0732">Signal</keyword>
<dbReference type="PANTHER" id="PTHR24223">
    <property type="entry name" value="ATP-BINDING CASSETTE SUB-FAMILY C"/>
    <property type="match status" value="1"/>
</dbReference>
<name>A0ABD3FCY6_9STRA</name>
<comment type="caution">
    <text evidence="6">The sequence shown here is derived from an EMBL/GenBank/DDBJ whole genome shotgun (WGS) entry which is preliminary data.</text>
</comment>
<dbReference type="AlphaFoldDB" id="A0ABD3FCY6"/>
<evidence type="ECO:0000313" key="7">
    <source>
        <dbReference type="Proteomes" id="UP001632037"/>
    </source>
</evidence>
<keyword evidence="2" id="KW-0677">Repeat</keyword>
<gene>
    <name evidence="6" type="ORF">V7S43_009980</name>
</gene>
<evidence type="ECO:0000256" key="4">
    <source>
        <dbReference type="ARBA" id="ARBA00022840"/>
    </source>
</evidence>
<dbReference type="SUPFAM" id="SSF52540">
    <property type="entry name" value="P-loop containing nucleoside triphosphate hydrolases"/>
    <property type="match status" value="1"/>
</dbReference>